<accession>A0A2Z5G4G1</accession>
<keyword evidence="5 7" id="KW-1133">Transmembrane helix</keyword>
<keyword evidence="6 7" id="KW-0472">Membrane</keyword>
<dbReference type="PANTHER" id="PTHR33452:SF1">
    <property type="entry name" value="INNER MEMBRANE PROTEIN YPHA-RELATED"/>
    <property type="match status" value="1"/>
</dbReference>
<dbReference type="KEGG" id="abas:ACPOL_4129"/>
<feature type="transmembrane region" description="Helical" evidence="7">
    <location>
        <begin position="77"/>
        <end position="95"/>
    </location>
</feature>
<dbReference type="Proteomes" id="UP000253606">
    <property type="component" value="Chromosome"/>
</dbReference>
<comment type="subcellular location">
    <subcellularLocation>
        <location evidence="1">Cell membrane</location>
        <topology evidence="1">Multi-pass membrane protein</topology>
    </subcellularLocation>
</comment>
<reference evidence="8 9" key="1">
    <citation type="journal article" date="2018" name="Front. Microbiol.">
        <title>Hydrolytic Capabilities as a Key to Environmental Success: Chitinolytic and Cellulolytic Acidobacteria From Acidic Sub-arctic Soils and Boreal Peatlands.</title>
        <authorList>
            <person name="Belova S.E."/>
            <person name="Ravin N.V."/>
            <person name="Pankratov T.A."/>
            <person name="Rakitin A.L."/>
            <person name="Ivanova A.A."/>
            <person name="Beletsky A.V."/>
            <person name="Mardanov A.V."/>
            <person name="Sinninghe Damste J.S."/>
            <person name="Dedysh S.N."/>
        </authorList>
    </citation>
    <scope>NUCLEOTIDE SEQUENCE [LARGE SCALE GENOMIC DNA]</scope>
    <source>
        <strain evidence="8 9">SBC82</strain>
    </source>
</reference>
<feature type="transmembrane region" description="Helical" evidence="7">
    <location>
        <begin position="12"/>
        <end position="30"/>
    </location>
</feature>
<evidence type="ECO:0000256" key="6">
    <source>
        <dbReference type="ARBA" id="ARBA00023136"/>
    </source>
</evidence>
<dbReference type="InterPro" id="IPR032808">
    <property type="entry name" value="DoxX"/>
</dbReference>
<feature type="transmembrane region" description="Helical" evidence="7">
    <location>
        <begin position="50"/>
        <end position="70"/>
    </location>
</feature>
<protein>
    <submittedName>
        <fullName evidence="8">Membrane protein, distant similarity to thiosulfate:quinone oxidoreductase DoxD</fullName>
    </submittedName>
</protein>
<dbReference type="PANTHER" id="PTHR33452">
    <property type="entry name" value="OXIDOREDUCTASE CATD-RELATED"/>
    <property type="match status" value="1"/>
</dbReference>
<dbReference type="RefSeq" id="WP_114208403.1">
    <property type="nucleotide sequence ID" value="NZ_CP030840.1"/>
</dbReference>
<dbReference type="GO" id="GO:0005886">
    <property type="term" value="C:plasma membrane"/>
    <property type="evidence" value="ECO:0007669"/>
    <property type="project" value="UniProtKB-SubCell"/>
</dbReference>
<evidence type="ECO:0000313" key="8">
    <source>
        <dbReference type="EMBL" id="AXC13406.1"/>
    </source>
</evidence>
<comment type="similarity">
    <text evidence="2">Belongs to the DoxX family.</text>
</comment>
<dbReference type="OrthoDB" id="121353at2"/>
<dbReference type="Pfam" id="PF07681">
    <property type="entry name" value="DoxX"/>
    <property type="match status" value="1"/>
</dbReference>
<evidence type="ECO:0000256" key="4">
    <source>
        <dbReference type="ARBA" id="ARBA00022692"/>
    </source>
</evidence>
<evidence type="ECO:0000256" key="1">
    <source>
        <dbReference type="ARBA" id="ARBA00004651"/>
    </source>
</evidence>
<sequence>MFTWLDRLQPFGALVLRLVLGVIMVAHGYTKIIPKGALYSFTQNVAHLGMPMWLGYVAAFTEFFGGMLLILGLLTRLAALGAAIDMGVAIVKVHLHGGLTGHGNAPGFEYPLALFAIALMVVFTGGGLLAIDQAIGRGKL</sequence>
<evidence type="ECO:0000256" key="7">
    <source>
        <dbReference type="SAM" id="Phobius"/>
    </source>
</evidence>
<proteinExistence type="inferred from homology"/>
<keyword evidence="3" id="KW-1003">Cell membrane</keyword>
<evidence type="ECO:0000256" key="2">
    <source>
        <dbReference type="ARBA" id="ARBA00006679"/>
    </source>
</evidence>
<evidence type="ECO:0000256" key="5">
    <source>
        <dbReference type="ARBA" id="ARBA00022989"/>
    </source>
</evidence>
<keyword evidence="4 7" id="KW-0812">Transmembrane</keyword>
<dbReference type="AlphaFoldDB" id="A0A2Z5G4G1"/>
<organism evidence="8 9">
    <name type="scientific">Acidisarcina polymorpha</name>
    <dbReference type="NCBI Taxonomy" id="2211140"/>
    <lineage>
        <taxon>Bacteria</taxon>
        <taxon>Pseudomonadati</taxon>
        <taxon>Acidobacteriota</taxon>
        <taxon>Terriglobia</taxon>
        <taxon>Terriglobales</taxon>
        <taxon>Acidobacteriaceae</taxon>
        <taxon>Acidisarcina</taxon>
    </lineage>
</organism>
<evidence type="ECO:0000256" key="3">
    <source>
        <dbReference type="ARBA" id="ARBA00022475"/>
    </source>
</evidence>
<name>A0A2Z5G4G1_9BACT</name>
<gene>
    <name evidence="8" type="ORF">ACPOL_4129</name>
</gene>
<dbReference type="EMBL" id="CP030840">
    <property type="protein sequence ID" value="AXC13406.1"/>
    <property type="molecule type" value="Genomic_DNA"/>
</dbReference>
<evidence type="ECO:0000313" key="9">
    <source>
        <dbReference type="Proteomes" id="UP000253606"/>
    </source>
</evidence>
<feature type="transmembrane region" description="Helical" evidence="7">
    <location>
        <begin position="110"/>
        <end position="131"/>
    </location>
</feature>
<keyword evidence="9" id="KW-1185">Reference proteome</keyword>
<dbReference type="InterPro" id="IPR051907">
    <property type="entry name" value="DoxX-like_oxidoreductase"/>
</dbReference>